<gene>
    <name evidence="2" type="ORF">V6N11_008848</name>
</gene>
<feature type="compositionally biased region" description="Basic and acidic residues" evidence="1">
    <location>
        <begin position="217"/>
        <end position="242"/>
    </location>
</feature>
<feature type="compositionally biased region" description="Basic and acidic residues" evidence="1">
    <location>
        <begin position="173"/>
        <end position="184"/>
    </location>
</feature>
<organism evidence="2 3">
    <name type="scientific">Hibiscus sabdariffa</name>
    <name type="common">roselle</name>
    <dbReference type="NCBI Taxonomy" id="183260"/>
    <lineage>
        <taxon>Eukaryota</taxon>
        <taxon>Viridiplantae</taxon>
        <taxon>Streptophyta</taxon>
        <taxon>Embryophyta</taxon>
        <taxon>Tracheophyta</taxon>
        <taxon>Spermatophyta</taxon>
        <taxon>Magnoliopsida</taxon>
        <taxon>eudicotyledons</taxon>
        <taxon>Gunneridae</taxon>
        <taxon>Pentapetalae</taxon>
        <taxon>rosids</taxon>
        <taxon>malvids</taxon>
        <taxon>Malvales</taxon>
        <taxon>Malvaceae</taxon>
        <taxon>Malvoideae</taxon>
        <taxon>Hibiscus</taxon>
    </lineage>
</organism>
<sequence length="259" mass="28019">MAFLLRLQPTLPFPSNRSLNYQPPLLISPEKKNPTTLSTFSFNRSLNYQPTLLLYAAKRGDVVDEEESDEEKPLMEDEVPEKDDETTYGQLLICQNSKKDKNQLIAAVAKVVGGDYEKSRNAARSALYLARNRKAPSPLILINMRLNVKEKDEGGKEGAEKNKAGKSGGKETMVQKDEGGKEGAEMNTSGKSSGKETMVQKDEGGKEGAEMNTAEKSGGKETMVQKDEGGKEGAEKNIKLGEKNTAGKSGGEEGGTGKA</sequence>
<evidence type="ECO:0000313" key="3">
    <source>
        <dbReference type="Proteomes" id="UP001396334"/>
    </source>
</evidence>
<feature type="compositionally biased region" description="Basic and acidic residues" evidence="1">
    <location>
        <begin position="151"/>
        <end position="163"/>
    </location>
</feature>
<evidence type="ECO:0000256" key="1">
    <source>
        <dbReference type="SAM" id="MobiDB-lite"/>
    </source>
</evidence>
<evidence type="ECO:0000313" key="2">
    <source>
        <dbReference type="EMBL" id="KAK8973487.1"/>
    </source>
</evidence>
<comment type="caution">
    <text evidence="2">The sequence shown here is derived from an EMBL/GenBank/DDBJ whole genome shotgun (WGS) entry which is preliminary data.</text>
</comment>
<feature type="compositionally biased region" description="Basic and acidic residues" evidence="1">
    <location>
        <begin position="198"/>
        <end position="209"/>
    </location>
</feature>
<proteinExistence type="predicted"/>
<feature type="region of interest" description="Disordered" evidence="1">
    <location>
        <begin position="64"/>
        <end position="85"/>
    </location>
</feature>
<accession>A0ABR2NBS2</accession>
<keyword evidence="3" id="KW-1185">Reference proteome</keyword>
<protein>
    <submittedName>
        <fullName evidence="2">Uncharacterized protein</fullName>
    </submittedName>
</protein>
<reference evidence="2 3" key="1">
    <citation type="journal article" date="2024" name="G3 (Bethesda)">
        <title>Genome assembly of Hibiscus sabdariffa L. provides insights into metabolisms of medicinal natural products.</title>
        <authorList>
            <person name="Kim T."/>
        </authorList>
    </citation>
    <scope>NUCLEOTIDE SEQUENCE [LARGE SCALE GENOMIC DNA]</scope>
    <source>
        <strain evidence="2">TK-2024</strain>
        <tissue evidence="2">Old leaves</tissue>
    </source>
</reference>
<feature type="compositionally biased region" description="Gly residues" evidence="1">
    <location>
        <begin position="248"/>
        <end position="259"/>
    </location>
</feature>
<feature type="region of interest" description="Disordered" evidence="1">
    <location>
        <begin position="151"/>
        <end position="259"/>
    </location>
</feature>
<dbReference type="Proteomes" id="UP001396334">
    <property type="component" value="Unassembled WGS sequence"/>
</dbReference>
<dbReference type="EMBL" id="JBBPBN010000184">
    <property type="protein sequence ID" value="KAK8973487.1"/>
    <property type="molecule type" value="Genomic_DNA"/>
</dbReference>
<name>A0ABR2NBS2_9ROSI</name>